<protein>
    <recommendedName>
        <fullName evidence="2">U1-type domain-containing protein</fullName>
    </recommendedName>
</protein>
<dbReference type="SMART" id="SM00451">
    <property type="entry name" value="ZnF_U1"/>
    <property type="match status" value="2"/>
</dbReference>
<feature type="domain" description="U1-type" evidence="2">
    <location>
        <begin position="157"/>
        <end position="191"/>
    </location>
</feature>
<dbReference type="EMBL" id="KZ452209">
    <property type="protein sequence ID" value="PKA48769.1"/>
    <property type="molecule type" value="Genomic_DNA"/>
</dbReference>
<evidence type="ECO:0000259" key="2">
    <source>
        <dbReference type="SMART" id="SM00451"/>
    </source>
</evidence>
<keyword evidence="4" id="KW-1185">Reference proteome</keyword>
<gene>
    <name evidence="3" type="ORF">AXF42_Ash018711</name>
</gene>
<evidence type="ECO:0000313" key="4">
    <source>
        <dbReference type="Proteomes" id="UP000236161"/>
    </source>
</evidence>
<evidence type="ECO:0000256" key="1">
    <source>
        <dbReference type="SAM" id="MobiDB-lite"/>
    </source>
</evidence>
<organism evidence="3 4">
    <name type="scientific">Apostasia shenzhenica</name>
    <dbReference type="NCBI Taxonomy" id="1088818"/>
    <lineage>
        <taxon>Eukaryota</taxon>
        <taxon>Viridiplantae</taxon>
        <taxon>Streptophyta</taxon>
        <taxon>Embryophyta</taxon>
        <taxon>Tracheophyta</taxon>
        <taxon>Spermatophyta</taxon>
        <taxon>Magnoliopsida</taxon>
        <taxon>Liliopsida</taxon>
        <taxon>Asparagales</taxon>
        <taxon>Orchidaceae</taxon>
        <taxon>Apostasioideae</taxon>
        <taxon>Apostasia</taxon>
    </lineage>
</organism>
<name>A0A2H9ZZN5_9ASPA</name>
<feature type="region of interest" description="Disordered" evidence="1">
    <location>
        <begin position="1"/>
        <end position="94"/>
    </location>
</feature>
<dbReference type="GO" id="GO:0003676">
    <property type="term" value="F:nucleic acid binding"/>
    <property type="evidence" value="ECO:0007669"/>
    <property type="project" value="InterPro"/>
</dbReference>
<dbReference type="AlphaFoldDB" id="A0A2H9ZZN5"/>
<feature type="compositionally biased region" description="Low complexity" evidence="1">
    <location>
        <begin position="1"/>
        <end position="26"/>
    </location>
</feature>
<dbReference type="Pfam" id="PF12874">
    <property type="entry name" value="zf-met"/>
    <property type="match status" value="2"/>
</dbReference>
<dbReference type="InterPro" id="IPR003604">
    <property type="entry name" value="Matrin/U1-like-C_Znf_C2H2"/>
</dbReference>
<dbReference type="InterPro" id="IPR036236">
    <property type="entry name" value="Znf_C2H2_sf"/>
</dbReference>
<sequence>MESSSPSPASAAAPTAAASAPGASSSLTYVDVGKPVDLPSDAPPPENETLAGGLSAAGEKTDKGAHKQFRRRSFPGRGGLHRQRQSGRGGRGTARYFSPESQWYHFQYQQIINQAIRPQLVGPEAPPKVEPSYGVEAMEQYHPISVQAPVLHRIPPLPLAWCDVCRVDCTSAEALAKHRNGRRHQRTLQLLQQIEGRQGMVVPAANECIQQEQISTSVGPDTIIANEATETPTLIGAEDAICGATKSKKRKRGKHAKPEQARICLLCDAPCNSQAMFEKHLSGKKHLSKIKRFQGLNAVYGLVSAPNQASTLASPGAEPLYYGLTNYGQPLPSAAVTPQLEQEHQQQEQAV</sequence>
<dbReference type="InterPro" id="IPR013087">
    <property type="entry name" value="Znf_C2H2_type"/>
</dbReference>
<dbReference type="SUPFAM" id="SSF57667">
    <property type="entry name" value="beta-beta-alpha zinc fingers"/>
    <property type="match status" value="2"/>
</dbReference>
<dbReference type="OrthoDB" id="434647at2759"/>
<feature type="compositionally biased region" description="Basic residues" evidence="1">
    <location>
        <begin position="66"/>
        <end position="85"/>
    </location>
</feature>
<accession>A0A2H9ZZN5</accession>
<evidence type="ECO:0000313" key="3">
    <source>
        <dbReference type="EMBL" id="PKA48769.1"/>
    </source>
</evidence>
<reference evidence="3 4" key="1">
    <citation type="journal article" date="2017" name="Nature">
        <title>The Apostasia genome and the evolution of orchids.</title>
        <authorList>
            <person name="Zhang G.Q."/>
            <person name="Liu K.W."/>
            <person name="Li Z."/>
            <person name="Lohaus R."/>
            <person name="Hsiao Y.Y."/>
            <person name="Niu S.C."/>
            <person name="Wang J.Y."/>
            <person name="Lin Y.C."/>
            <person name="Xu Q."/>
            <person name="Chen L.J."/>
            <person name="Yoshida K."/>
            <person name="Fujiwara S."/>
            <person name="Wang Z.W."/>
            <person name="Zhang Y.Q."/>
            <person name="Mitsuda N."/>
            <person name="Wang M."/>
            <person name="Liu G.H."/>
            <person name="Pecoraro L."/>
            <person name="Huang H.X."/>
            <person name="Xiao X.J."/>
            <person name="Lin M."/>
            <person name="Wu X.Y."/>
            <person name="Wu W.L."/>
            <person name="Chen Y.Y."/>
            <person name="Chang S.B."/>
            <person name="Sakamoto S."/>
            <person name="Ohme-Takagi M."/>
            <person name="Yagi M."/>
            <person name="Zeng S.J."/>
            <person name="Shen C.Y."/>
            <person name="Yeh C.M."/>
            <person name="Luo Y.B."/>
            <person name="Tsai W.C."/>
            <person name="Van de Peer Y."/>
            <person name="Liu Z.J."/>
        </authorList>
    </citation>
    <scope>NUCLEOTIDE SEQUENCE [LARGE SCALE GENOMIC DNA]</scope>
    <source>
        <strain evidence="4">cv. Shenzhen</strain>
        <tissue evidence="3">Stem</tissue>
    </source>
</reference>
<dbReference type="Gene3D" id="3.30.160.60">
    <property type="entry name" value="Classic Zinc Finger"/>
    <property type="match status" value="2"/>
</dbReference>
<dbReference type="PANTHER" id="PTHR47487:SF12">
    <property type="entry name" value="GLUTENIN, HIGH MOLECULAR WEIGHT SUBUNIT DX5-LIKE"/>
    <property type="match status" value="1"/>
</dbReference>
<dbReference type="PANTHER" id="PTHR47487">
    <property type="entry name" value="OS06G0651300 PROTEIN-RELATED"/>
    <property type="match status" value="1"/>
</dbReference>
<dbReference type="STRING" id="1088818.A0A2H9ZZN5"/>
<dbReference type="Proteomes" id="UP000236161">
    <property type="component" value="Unassembled WGS sequence"/>
</dbReference>
<dbReference type="GO" id="GO:0008270">
    <property type="term" value="F:zinc ion binding"/>
    <property type="evidence" value="ECO:0007669"/>
    <property type="project" value="InterPro"/>
</dbReference>
<proteinExistence type="predicted"/>
<feature type="domain" description="U1-type" evidence="2">
    <location>
        <begin position="259"/>
        <end position="293"/>
    </location>
</feature>